<gene>
    <name evidence="4" type="ORF">BDU57DRAFT_331576</name>
</gene>
<evidence type="ECO:0000256" key="2">
    <source>
        <dbReference type="SAM" id="SignalP"/>
    </source>
</evidence>
<feature type="domain" description="Apple" evidence="3">
    <location>
        <begin position="138"/>
        <end position="210"/>
    </location>
</feature>
<dbReference type="EMBL" id="ML979138">
    <property type="protein sequence ID" value="KAF1914043.1"/>
    <property type="molecule type" value="Genomic_DNA"/>
</dbReference>
<evidence type="ECO:0000313" key="4">
    <source>
        <dbReference type="EMBL" id="KAF1914043.1"/>
    </source>
</evidence>
<accession>A0A6A5QF11</accession>
<name>A0A6A5QF11_AMPQU</name>
<keyword evidence="5" id="KW-1185">Reference proteome</keyword>
<sequence>MKFTVALAAALAANADAAAVFQKRQGGNPDVSDCGLEAFEGHTSEALLFCSSILRSGTATRTVTKSGSTTVTTTRSVTTTVRPPPAPTPTPKPSATPTPKPSASSGPSSSAKPSSPVPAPSSTVVTLPSPSPTAAPSCGIVAYVKSIPAYYFESSGTKNTFLACQALCKADAKCLSFGYGEANCMLFDVPSADNTNYNPMSPYTFYDVACLKEVPVRKRQLNVNLPLPGGINISLGLNGPREISSACSCLITKGPASTTVTTTTSAVKTATVTVIATVTRSVVVE</sequence>
<feature type="compositionally biased region" description="Low complexity" evidence="1">
    <location>
        <begin position="61"/>
        <end position="81"/>
    </location>
</feature>
<feature type="signal peptide" evidence="2">
    <location>
        <begin position="1"/>
        <end position="17"/>
    </location>
</feature>
<dbReference type="OrthoDB" id="3556996at2759"/>
<evidence type="ECO:0000256" key="1">
    <source>
        <dbReference type="SAM" id="MobiDB-lite"/>
    </source>
</evidence>
<feature type="compositionally biased region" description="Pro residues" evidence="1">
    <location>
        <begin position="82"/>
        <end position="100"/>
    </location>
</feature>
<evidence type="ECO:0000259" key="3">
    <source>
        <dbReference type="PROSITE" id="PS50948"/>
    </source>
</evidence>
<organism evidence="4 5">
    <name type="scientific">Ampelomyces quisqualis</name>
    <name type="common">Powdery mildew agent</name>
    <dbReference type="NCBI Taxonomy" id="50730"/>
    <lineage>
        <taxon>Eukaryota</taxon>
        <taxon>Fungi</taxon>
        <taxon>Dikarya</taxon>
        <taxon>Ascomycota</taxon>
        <taxon>Pezizomycotina</taxon>
        <taxon>Dothideomycetes</taxon>
        <taxon>Pleosporomycetidae</taxon>
        <taxon>Pleosporales</taxon>
        <taxon>Pleosporineae</taxon>
        <taxon>Phaeosphaeriaceae</taxon>
        <taxon>Ampelomyces</taxon>
    </lineage>
</organism>
<feature type="compositionally biased region" description="Low complexity" evidence="1">
    <location>
        <begin position="101"/>
        <end position="134"/>
    </location>
</feature>
<protein>
    <recommendedName>
        <fullName evidence="3">Apple domain-containing protein</fullName>
    </recommendedName>
</protein>
<evidence type="ECO:0000313" key="5">
    <source>
        <dbReference type="Proteomes" id="UP000800096"/>
    </source>
</evidence>
<dbReference type="InterPro" id="IPR003609">
    <property type="entry name" value="Pan_app"/>
</dbReference>
<keyword evidence="2" id="KW-0732">Signal</keyword>
<reference evidence="4" key="1">
    <citation type="journal article" date="2020" name="Stud. Mycol.">
        <title>101 Dothideomycetes genomes: a test case for predicting lifestyles and emergence of pathogens.</title>
        <authorList>
            <person name="Haridas S."/>
            <person name="Albert R."/>
            <person name="Binder M."/>
            <person name="Bloem J."/>
            <person name="Labutti K."/>
            <person name="Salamov A."/>
            <person name="Andreopoulos B."/>
            <person name="Baker S."/>
            <person name="Barry K."/>
            <person name="Bills G."/>
            <person name="Bluhm B."/>
            <person name="Cannon C."/>
            <person name="Castanera R."/>
            <person name="Culley D."/>
            <person name="Daum C."/>
            <person name="Ezra D."/>
            <person name="Gonzalez J."/>
            <person name="Henrissat B."/>
            <person name="Kuo A."/>
            <person name="Liang C."/>
            <person name="Lipzen A."/>
            <person name="Lutzoni F."/>
            <person name="Magnuson J."/>
            <person name="Mondo S."/>
            <person name="Nolan M."/>
            <person name="Ohm R."/>
            <person name="Pangilinan J."/>
            <person name="Park H.-J."/>
            <person name="Ramirez L."/>
            <person name="Alfaro M."/>
            <person name="Sun H."/>
            <person name="Tritt A."/>
            <person name="Yoshinaga Y."/>
            <person name="Zwiers L.-H."/>
            <person name="Turgeon B."/>
            <person name="Goodwin S."/>
            <person name="Spatafora J."/>
            <person name="Crous P."/>
            <person name="Grigoriev I."/>
        </authorList>
    </citation>
    <scope>NUCLEOTIDE SEQUENCE</scope>
    <source>
        <strain evidence="4">HMLAC05119</strain>
    </source>
</reference>
<dbReference type="Proteomes" id="UP000800096">
    <property type="component" value="Unassembled WGS sequence"/>
</dbReference>
<feature type="chain" id="PRO_5025615250" description="Apple domain-containing protein" evidence="2">
    <location>
        <begin position="18"/>
        <end position="285"/>
    </location>
</feature>
<dbReference type="PROSITE" id="PS50948">
    <property type="entry name" value="PAN"/>
    <property type="match status" value="1"/>
</dbReference>
<proteinExistence type="predicted"/>
<feature type="region of interest" description="Disordered" evidence="1">
    <location>
        <begin position="61"/>
        <end position="134"/>
    </location>
</feature>
<dbReference type="AlphaFoldDB" id="A0A6A5QF11"/>